<proteinExistence type="predicted"/>
<name>B8D4T0_DESA1</name>
<reference evidence="1 2" key="1">
    <citation type="journal article" date="2009" name="J. Bacteriol.">
        <title>Complete genome sequence of the anaerobic, protein-degrading hyperthermophilic crenarchaeon Desulfurococcus kamchatkensis.</title>
        <authorList>
            <person name="Ravin N.V."/>
            <person name="Mardanov A.V."/>
            <person name="Beletsky A.V."/>
            <person name="Kublanov I.V."/>
            <person name="Kolganova T.V."/>
            <person name="Lebedinsky A.V."/>
            <person name="Chernyh N.A."/>
            <person name="Bonch-Osmolovskaya E.A."/>
            <person name="Skryabin K.G."/>
        </authorList>
    </citation>
    <scope>NUCLEOTIDE SEQUENCE [LARGE SCALE GENOMIC DNA]</scope>
    <source>
        <strain evidence="2">DSM 18924 / JCM 16383 / VKM B-2413 / 1221n</strain>
    </source>
</reference>
<evidence type="ECO:0000313" key="2">
    <source>
        <dbReference type="Proteomes" id="UP000006903"/>
    </source>
</evidence>
<dbReference type="HOGENOM" id="CLU_3322787_0_0_2"/>
<dbReference type="KEGG" id="dka:DKAM_0785"/>
<evidence type="ECO:0000313" key="1">
    <source>
        <dbReference type="EMBL" id="ACL11111.1"/>
    </source>
</evidence>
<dbReference type="EMBL" id="CP001140">
    <property type="protein sequence ID" value="ACL11111.1"/>
    <property type="molecule type" value="Genomic_DNA"/>
</dbReference>
<gene>
    <name evidence="1" type="ordered locus">DKAM_0785</name>
</gene>
<protein>
    <submittedName>
        <fullName evidence="1">Uncharacterized protein</fullName>
    </submittedName>
</protein>
<organism evidence="1 2">
    <name type="scientific">Desulfurococcus amylolyticus (strain DSM 18924 / JCM 16383 / VKM B-2413 / 1221n)</name>
    <name type="common">Desulfurococcus kamchatkensis</name>
    <dbReference type="NCBI Taxonomy" id="490899"/>
    <lineage>
        <taxon>Archaea</taxon>
        <taxon>Thermoproteota</taxon>
        <taxon>Thermoprotei</taxon>
        <taxon>Desulfurococcales</taxon>
        <taxon>Desulfurococcaceae</taxon>
        <taxon>Desulfurococcus</taxon>
    </lineage>
</organism>
<dbReference type="Proteomes" id="UP000006903">
    <property type="component" value="Chromosome"/>
</dbReference>
<dbReference type="AlphaFoldDB" id="B8D4T0"/>
<sequence length="38" mass="4588">MKVNTRIRIPVRYVVENTIERIERRLHRLTHSTLSTAK</sequence>
<accession>B8D4T0</accession>